<keyword evidence="3" id="KW-1185">Reference proteome</keyword>
<reference evidence="2 3" key="1">
    <citation type="submission" date="2018-11" db="EMBL/GenBank/DDBJ databases">
        <authorList>
            <consortium name="Pathogen Informatics"/>
        </authorList>
    </citation>
    <scope>NUCLEOTIDE SEQUENCE [LARGE SCALE GENOMIC DNA]</scope>
</reference>
<feature type="chain" id="PRO_5018134740" evidence="1">
    <location>
        <begin position="25"/>
        <end position="126"/>
    </location>
</feature>
<dbReference type="EMBL" id="UYRU01007321">
    <property type="protein sequence ID" value="VDK41016.1"/>
    <property type="molecule type" value="Genomic_DNA"/>
</dbReference>
<evidence type="ECO:0000313" key="2">
    <source>
        <dbReference type="EMBL" id="VDK41016.1"/>
    </source>
</evidence>
<evidence type="ECO:0000256" key="1">
    <source>
        <dbReference type="SAM" id="SignalP"/>
    </source>
</evidence>
<dbReference type="AlphaFoldDB" id="A0A3P6PM85"/>
<name>A0A3P6PM85_DIBLA</name>
<organism evidence="2 3">
    <name type="scientific">Dibothriocephalus latus</name>
    <name type="common">Fish tapeworm</name>
    <name type="synonym">Diphyllobothrium latum</name>
    <dbReference type="NCBI Taxonomy" id="60516"/>
    <lineage>
        <taxon>Eukaryota</taxon>
        <taxon>Metazoa</taxon>
        <taxon>Spiralia</taxon>
        <taxon>Lophotrochozoa</taxon>
        <taxon>Platyhelminthes</taxon>
        <taxon>Cestoda</taxon>
        <taxon>Eucestoda</taxon>
        <taxon>Diphyllobothriidea</taxon>
        <taxon>Diphyllobothriidae</taxon>
        <taxon>Dibothriocephalus</taxon>
    </lineage>
</organism>
<protein>
    <submittedName>
        <fullName evidence="2">Uncharacterized protein</fullName>
    </submittedName>
</protein>
<sequence length="126" mass="14642">MPSRTLLITLLVLASVIFLSRVHPKGQKEVELKETKNMLVEEDYNDLLESALAESDIPEDVETPAEINNEESITFLRTAEPEWWRRFRERVRSTAKRVKMSVRRAWEDGKLFTPLIVHTVLRIPVA</sequence>
<feature type="signal peptide" evidence="1">
    <location>
        <begin position="1"/>
        <end position="24"/>
    </location>
</feature>
<gene>
    <name evidence="2" type="ORF">DILT_LOCUS1197</name>
</gene>
<keyword evidence="1" id="KW-0732">Signal</keyword>
<dbReference type="Proteomes" id="UP000281553">
    <property type="component" value="Unassembled WGS sequence"/>
</dbReference>
<evidence type="ECO:0000313" key="3">
    <source>
        <dbReference type="Proteomes" id="UP000281553"/>
    </source>
</evidence>
<accession>A0A3P6PM85</accession>
<proteinExistence type="predicted"/>